<dbReference type="Pfam" id="PF25043">
    <property type="entry name" value="DUF7788"/>
    <property type="match status" value="1"/>
</dbReference>
<dbReference type="Gene3D" id="3.40.50.410">
    <property type="entry name" value="von Willebrand factor, type A domain"/>
    <property type="match status" value="1"/>
</dbReference>
<dbReference type="EMBL" id="BK035393">
    <property type="protein sequence ID" value="DAG97992.1"/>
    <property type="molecule type" value="Genomic_DNA"/>
</dbReference>
<dbReference type="PANTHER" id="PTHR31373">
    <property type="entry name" value="OS06G0652100 PROTEIN"/>
    <property type="match status" value="1"/>
</dbReference>
<feature type="domain" description="DUF7788" evidence="2">
    <location>
        <begin position="315"/>
        <end position="477"/>
    </location>
</feature>
<dbReference type="InterPro" id="IPR058580">
    <property type="entry name" value="DUF2828"/>
</dbReference>
<accession>A0A8S5VUA1</accession>
<feature type="domain" description="DUF2828" evidence="1">
    <location>
        <begin position="173"/>
        <end position="269"/>
    </location>
</feature>
<dbReference type="InterPro" id="IPR036465">
    <property type="entry name" value="vWFA_dom_sf"/>
</dbReference>
<evidence type="ECO:0000259" key="2">
    <source>
        <dbReference type="Pfam" id="PF25043"/>
    </source>
</evidence>
<dbReference type="PANTHER" id="PTHR31373:SF27">
    <property type="entry name" value="TROVE DOMAIN-CONTAINING PROTEIN"/>
    <property type="match status" value="1"/>
</dbReference>
<dbReference type="InterPro" id="IPR056690">
    <property type="entry name" value="DUF7788"/>
</dbReference>
<evidence type="ECO:0000313" key="3">
    <source>
        <dbReference type="EMBL" id="DAG97992.1"/>
    </source>
</evidence>
<sequence>MTETLIAKQSITNNHKQQIKINLNQTIMNIFDAFNETRTTNGDRAYKRYIGNPYVDFLFRLQKIREIAKYKGLAEVEKLIIVDYPEFLEKSEFNRFFSMYIRDPRMGIGEREIGRVLLKIQNISIDDVIEVGRADDILYTHTPKEVVGYIKEAMDNDSIRGNYELLKKWLPRERSKKFKIIRNELRRQKISKTIYRGWCASPMTVESVRSRGEFPDDYSHVPSLSMLRHKKEFFKDENFKKYLEELKSGKTKMNQSVSTPYDLLRSYRNTAFNGFDYRYTAYDGKINPSEKGMEHDTFYTEAFKALGSMNFGKIIPIIDGSGSMFDRFDSIGKARSIGHYVSHHSDYLRNHFIVFSDDSRIMKLTKDEDFSYVRDMAILESFGDCTCTNFEAVLRNLNNITEDLPEYVLVLSDMQFDDSYDRNATHLDTLNQKGVKMIWWNLSVDNVTLPTVSKDGNVFVSGYSPQILSMLSGEFDAESYVTKLIEDYKKKRSR</sequence>
<evidence type="ECO:0008006" key="4">
    <source>
        <dbReference type="Google" id="ProtNLM"/>
    </source>
</evidence>
<name>A0A8S5VUA1_9CAUD</name>
<dbReference type="Pfam" id="PF11443">
    <property type="entry name" value="DUF2828"/>
    <property type="match status" value="1"/>
</dbReference>
<protein>
    <recommendedName>
        <fullName evidence="4">VWA domain-containing protein</fullName>
    </recommendedName>
</protein>
<dbReference type="SUPFAM" id="SSF53300">
    <property type="entry name" value="vWA-like"/>
    <property type="match status" value="1"/>
</dbReference>
<reference evidence="3" key="1">
    <citation type="journal article" date="2021" name="Proc. Natl. Acad. Sci. U.S.A.">
        <title>A Catalog of Tens of Thousands of Viruses from Human Metagenomes Reveals Hidden Associations with Chronic Diseases.</title>
        <authorList>
            <person name="Tisza M.J."/>
            <person name="Buck C.B."/>
        </authorList>
    </citation>
    <scope>NUCLEOTIDE SEQUENCE</scope>
    <source>
        <strain evidence="3">CtASH1</strain>
    </source>
</reference>
<organism evidence="3">
    <name type="scientific">Ackermannviridae sp</name>
    <dbReference type="NCBI Taxonomy" id="2831612"/>
    <lineage>
        <taxon>Viruses</taxon>
        <taxon>Duplodnaviria</taxon>
        <taxon>Heunggongvirae</taxon>
        <taxon>Uroviricota</taxon>
        <taxon>Caudoviricetes</taxon>
        <taxon>Pantevenvirales</taxon>
        <taxon>Ackermannviridae</taxon>
    </lineage>
</organism>
<proteinExistence type="predicted"/>
<dbReference type="InterPro" id="IPR011205">
    <property type="entry name" value="UCP015417_vWA"/>
</dbReference>
<evidence type="ECO:0000259" key="1">
    <source>
        <dbReference type="Pfam" id="PF11443"/>
    </source>
</evidence>